<dbReference type="Gene3D" id="3.30.1340.30">
    <property type="match status" value="1"/>
</dbReference>
<organism evidence="5">
    <name type="scientific">Sulfurimonas autotrophica</name>
    <dbReference type="NCBI Taxonomy" id="202747"/>
    <lineage>
        <taxon>Bacteria</taxon>
        <taxon>Pseudomonadati</taxon>
        <taxon>Campylobacterota</taxon>
        <taxon>Epsilonproteobacteria</taxon>
        <taxon>Campylobacterales</taxon>
        <taxon>Sulfurimonadaceae</taxon>
        <taxon>Sulfurimonas</taxon>
    </lineage>
</organism>
<evidence type="ECO:0000259" key="4">
    <source>
        <dbReference type="PROSITE" id="PS51123"/>
    </source>
</evidence>
<dbReference type="Proteomes" id="UP000886390">
    <property type="component" value="Unassembled WGS sequence"/>
</dbReference>
<dbReference type="SUPFAM" id="SSF103088">
    <property type="entry name" value="OmpA-like"/>
    <property type="match status" value="1"/>
</dbReference>
<sequence>MSQNKQTMHEEEALEGALSPIVNKLIDKNFENSGDKIATQIAPLIGGAIREQIKSQKDDIVDALYPVMGNMISKFVTKSFEEILNKINDQIQNGLSIATLKRKIKAKIKGVSETELLLEESSEAKIKAVLLIHKESGALLCKVEDDNATLSDADMLASMMTAIRSFVNEWVESNDKFQELGEIEYGGNKIIIEASGYSYLAVIVEGAAYTKTYEKIRAALEKIVLSHGKSIQNFQGNFETLDKESIEQELKSLLLETKPLEVETQKKKSPLLFLLPLLLLLYIAYVFYENSIDTELQESIYSRIEATPQLLPFKFTVDVDNKVATIKGRVPFEYHKKLLQKELQSISGLKAIHNKVRVVPTLTDPLQVSANIAYLLQGFNLAKNNNIRYDFDYNTLKLYGTLANKQTKERLLNALKKIQGIQKIQENIIIQQPNIDTNLYFQRGATTLDTTTKEALLKVIKSIKENQITTPLRLTAYSDMVGSKTINRELAKKRVQSIQTFLEENGVSNSLVSQIFDTPPPHVDAVKDPKEARRITLTLKQSKSDV</sequence>
<dbReference type="PROSITE" id="PS51123">
    <property type="entry name" value="OMPA_2"/>
    <property type="match status" value="1"/>
</dbReference>
<dbReference type="InterPro" id="IPR036737">
    <property type="entry name" value="OmpA-like_sf"/>
</dbReference>
<dbReference type="Gene3D" id="3.30.1330.60">
    <property type="entry name" value="OmpA-like domain"/>
    <property type="match status" value="1"/>
</dbReference>
<evidence type="ECO:0000256" key="2">
    <source>
        <dbReference type="SAM" id="Phobius"/>
    </source>
</evidence>
<dbReference type="AlphaFoldDB" id="A0A7C3C824"/>
<keyword evidence="2" id="KW-1133">Transmembrane helix</keyword>
<dbReference type="Pfam" id="PF00691">
    <property type="entry name" value="OmpA"/>
    <property type="match status" value="1"/>
</dbReference>
<keyword evidence="1 2" id="KW-0472">Membrane</keyword>
<dbReference type="PROSITE" id="PS50914">
    <property type="entry name" value="BON"/>
    <property type="match status" value="2"/>
</dbReference>
<comment type="caution">
    <text evidence="5">The sequence shown here is derived from an EMBL/GenBank/DDBJ whole genome shotgun (WGS) entry which is preliminary data.</text>
</comment>
<gene>
    <name evidence="5" type="ORF">ENJ67_03760</name>
</gene>
<proteinExistence type="predicted"/>
<evidence type="ECO:0000313" key="5">
    <source>
        <dbReference type="EMBL" id="HFB53826.1"/>
    </source>
</evidence>
<dbReference type="InterPro" id="IPR006665">
    <property type="entry name" value="OmpA-like"/>
</dbReference>
<accession>A0A7C3C824</accession>
<feature type="domain" description="OmpA-like" evidence="4">
    <location>
        <begin position="428"/>
        <end position="543"/>
    </location>
</feature>
<reference evidence="5" key="1">
    <citation type="journal article" date="2020" name="mSystems">
        <title>Genome- and Community-Level Interaction Insights into Carbon Utilization and Element Cycling Functions of Hydrothermarchaeota in Hydrothermal Sediment.</title>
        <authorList>
            <person name="Zhou Z."/>
            <person name="Liu Y."/>
            <person name="Xu W."/>
            <person name="Pan J."/>
            <person name="Luo Z.H."/>
            <person name="Li M."/>
        </authorList>
    </citation>
    <scope>NUCLEOTIDE SEQUENCE [LARGE SCALE GENOMIC DNA]</scope>
    <source>
        <strain evidence="5">HyVt-507</strain>
    </source>
</reference>
<feature type="domain" description="BON" evidence="3">
    <location>
        <begin position="364"/>
        <end position="432"/>
    </location>
</feature>
<name>A0A7C3C824_9BACT</name>
<dbReference type="Pfam" id="PF04972">
    <property type="entry name" value="BON"/>
    <property type="match status" value="1"/>
</dbReference>
<protein>
    <submittedName>
        <fullName evidence="5">BON domain-containing protein</fullName>
    </submittedName>
</protein>
<dbReference type="EMBL" id="DRNH01000202">
    <property type="protein sequence ID" value="HFB53826.1"/>
    <property type="molecule type" value="Genomic_DNA"/>
</dbReference>
<keyword evidence="2" id="KW-0812">Transmembrane</keyword>
<evidence type="ECO:0000256" key="1">
    <source>
        <dbReference type="PROSITE-ProRule" id="PRU00473"/>
    </source>
</evidence>
<feature type="transmembrane region" description="Helical" evidence="2">
    <location>
        <begin position="271"/>
        <end position="288"/>
    </location>
</feature>
<feature type="domain" description="BON" evidence="3">
    <location>
        <begin position="292"/>
        <end position="360"/>
    </location>
</feature>
<dbReference type="InterPro" id="IPR007055">
    <property type="entry name" value="BON_dom"/>
</dbReference>
<evidence type="ECO:0000259" key="3">
    <source>
        <dbReference type="PROSITE" id="PS50914"/>
    </source>
</evidence>
<dbReference type="GO" id="GO:0016020">
    <property type="term" value="C:membrane"/>
    <property type="evidence" value="ECO:0007669"/>
    <property type="project" value="UniProtKB-UniRule"/>
</dbReference>